<proteinExistence type="predicted"/>
<gene>
    <name evidence="1" type="ORF">CC78DRAFT_101813</name>
</gene>
<organism evidence="1 2">
    <name type="scientific">Lojkania enalia</name>
    <dbReference type="NCBI Taxonomy" id="147567"/>
    <lineage>
        <taxon>Eukaryota</taxon>
        <taxon>Fungi</taxon>
        <taxon>Dikarya</taxon>
        <taxon>Ascomycota</taxon>
        <taxon>Pezizomycotina</taxon>
        <taxon>Dothideomycetes</taxon>
        <taxon>Pleosporomycetidae</taxon>
        <taxon>Pleosporales</taxon>
        <taxon>Pleosporales incertae sedis</taxon>
        <taxon>Lojkania</taxon>
    </lineage>
</organism>
<name>A0A9P4N654_9PLEO</name>
<dbReference type="EMBL" id="ML986594">
    <property type="protein sequence ID" value="KAF2267013.1"/>
    <property type="molecule type" value="Genomic_DNA"/>
</dbReference>
<dbReference type="AlphaFoldDB" id="A0A9P4N654"/>
<reference evidence="2" key="1">
    <citation type="journal article" date="2020" name="Stud. Mycol.">
        <title>101 Dothideomycetes genomes: A test case for predicting lifestyles and emergence of pathogens.</title>
        <authorList>
            <person name="Haridas S."/>
            <person name="Albert R."/>
            <person name="Binder M."/>
            <person name="Bloem J."/>
            <person name="LaButti K."/>
            <person name="Salamov A."/>
            <person name="Andreopoulos B."/>
            <person name="Baker S."/>
            <person name="Barry K."/>
            <person name="Bills G."/>
            <person name="Bluhm B."/>
            <person name="Cannon C."/>
            <person name="Castanera R."/>
            <person name="Culley D."/>
            <person name="Daum C."/>
            <person name="Ezra D."/>
            <person name="Gonzalez J."/>
            <person name="Henrissat B."/>
            <person name="Kuo A."/>
            <person name="Liang C."/>
            <person name="Lipzen A."/>
            <person name="Lutzoni F."/>
            <person name="Magnuson J."/>
            <person name="Mondo S."/>
            <person name="Nolan M."/>
            <person name="Ohm R."/>
            <person name="Pangilinan J."/>
            <person name="Park H.-J."/>
            <person name="Ramirez L."/>
            <person name="Alfaro M."/>
            <person name="Sun H."/>
            <person name="Tritt A."/>
            <person name="Yoshinaga Y."/>
            <person name="Zwiers L.-H."/>
            <person name="Turgeon B."/>
            <person name="Goodwin S."/>
            <person name="Spatafora J."/>
            <person name="Crous P."/>
            <person name="Grigoriev I."/>
        </authorList>
    </citation>
    <scope>NUCLEOTIDE SEQUENCE [LARGE SCALE GENOMIC DNA]</scope>
    <source>
        <strain evidence="2">CBS 304.66</strain>
    </source>
</reference>
<evidence type="ECO:0000313" key="1">
    <source>
        <dbReference type="EMBL" id="KAF2267013.1"/>
    </source>
</evidence>
<keyword evidence="2" id="KW-1185">Reference proteome</keyword>
<protein>
    <submittedName>
        <fullName evidence="1">Uncharacterized protein</fullName>
    </submittedName>
</protein>
<comment type="caution">
    <text evidence="1">The sequence shown here is derived from an EMBL/GenBank/DDBJ whole genome shotgun (WGS) entry which is preliminary data.</text>
</comment>
<accession>A0A9P4N654</accession>
<sequence length="163" mass="17948">MWLSALEGAAAEEFTFQAAQLQMHHSGTTCGCRRRASCCCWPLSEKEREKSLPARNSRHRYVRGHTSILVHPWEEGKGHARVAGRRARMDGGPSSVPLHINFIDMGRSGYGGGGSHFLASHIRSRRRSERWLQSSPWAAILRACCALPPARGIVAIGGNTMSD</sequence>
<dbReference type="Proteomes" id="UP000800093">
    <property type="component" value="Unassembled WGS sequence"/>
</dbReference>
<evidence type="ECO:0000313" key="2">
    <source>
        <dbReference type="Proteomes" id="UP000800093"/>
    </source>
</evidence>